<evidence type="ECO:0000256" key="1">
    <source>
        <dbReference type="SAM" id="MobiDB-lite"/>
    </source>
</evidence>
<feature type="region of interest" description="Disordered" evidence="1">
    <location>
        <begin position="120"/>
        <end position="153"/>
    </location>
</feature>
<keyword evidence="3" id="KW-1185">Reference proteome</keyword>
<evidence type="ECO:0000313" key="2">
    <source>
        <dbReference type="EMBL" id="CAI9726369.1"/>
    </source>
</evidence>
<accession>A0AA36B2G2</accession>
<evidence type="ECO:0000313" key="3">
    <source>
        <dbReference type="Proteomes" id="UP001162480"/>
    </source>
</evidence>
<proteinExistence type="predicted"/>
<organism evidence="2 3">
    <name type="scientific">Octopus vulgaris</name>
    <name type="common">Common octopus</name>
    <dbReference type="NCBI Taxonomy" id="6645"/>
    <lineage>
        <taxon>Eukaryota</taxon>
        <taxon>Metazoa</taxon>
        <taxon>Spiralia</taxon>
        <taxon>Lophotrochozoa</taxon>
        <taxon>Mollusca</taxon>
        <taxon>Cephalopoda</taxon>
        <taxon>Coleoidea</taxon>
        <taxon>Octopodiformes</taxon>
        <taxon>Octopoda</taxon>
        <taxon>Incirrata</taxon>
        <taxon>Octopodidae</taxon>
        <taxon>Octopus</taxon>
    </lineage>
</organism>
<dbReference type="AlphaFoldDB" id="A0AA36B2G2"/>
<protein>
    <submittedName>
        <fullName evidence="2">Uncharacterized protein</fullName>
    </submittedName>
</protein>
<dbReference type="EMBL" id="OX597820">
    <property type="protein sequence ID" value="CAI9726369.1"/>
    <property type="molecule type" value="Genomic_DNA"/>
</dbReference>
<name>A0AA36B2G2_OCTVU</name>
<feature type="compositionally biased region" description="Basic and acidic residues" evidence="1">
    <location>
        <begin position="70"/>
        <end position="95"/>
    </location>
</feature>
<feature type="region of interest" description="Disordered" evidence="1">
    <location>
        <begin position="61"/>
        <end position="100"/>
    </location>
</feature>
<dbReference type="Proteomes" id="UP001162480">
    <property type="component" value="Chromosome 7"/>
</dbReference>
<sequence length="171" mass="18664">MSRSFLMAQYGDDTGNSYVSYASVDDCEAGDEMKYISEHPVDHPVQTLEVPQTQRQTRALLPKTKLPLPVHKEHREPTHKQDGNTESHKMRDHQRQGQTDGKFCLVAEDAALSTLLKQSVPDADPLSCESKTPSRRCRKMEAGGDSRIGVGDAVGADGVVGVGDSDEIEGV</sequence>
<reference evidence="2" key="1">
    <citation type="submission" date="2023-08" db="EMBL/GenBank/DDBJ databases">
        <authorList>
            <person name="Alioto T."/>
            <person name="Alioto T."/>
            <person name="Gomez Garrido J."/>
        </authorList>
    </citation>
    <scope>NUCLEOTIDE SEQUENCE</scope>
</reference>
<gene>
    <name evidence="2" type="ORF">OCTVUL_1B018541</name>
</gene>